<gene>
    <name evidence="3" type="ORF">BDP81DRAFT_266599</name>
</gene>
<feature type="domain" description="PA14" evidence="2">
    <location>
        <begin position="68"/>
        <end position="222"/>
    </location>
</feature>
<evidence type="ECO:0000259" key="2">
    <source>
        <dbReference type="PROSITE" id="PS51820"/>
    </source>
</evidence>
<evidence type="ECO:0000256" key="1">
    <source>
        <dbReference type="SAM" id="MobiDB-lite"/>
    </source>
</evidence>
<keyword evidence="4" id="KW-1185">Reference proteome</keyword>
<dbReference type="SUPFAM" id="SSF56988">
    <property type="entry name" value="Anthrax protective antigen"/>
    <property type="match status" value="1"/>
</dbReference>
<reference evidence="3" key="1">
    <citation type="submission" date="2021-06" db="EMBL/GenBank/DDBJ databases">
        <title>Comparative genomics, transcriptomics and evolutionary studies reveal genomic signatures of adaptation to plant cell wall in hemibiotrophic fungi.</title>
        <authorList>
            <consortium name="DOE Joint Genome Institute"/>
            <person name="Baroncelli R."/>
            <person name="Diaz J.F."/>
            <person name="Benocci T."/>
            <person name="Peng M."/>
            <person name="Battaglia E."/>
            <person name="Haridas S."/>
            <person name="Andreopoulos W."/>
            <person name="Labutti K."/>
            <person name="Pangilinan J."/>
            <person name="Floch G.L."/>
            <person name="Makela M.R."/>
            <person name="Henrissat B."/>
            <person name="Grigoriev I.V."/>
            <person name="Crouch J.A."/>
            <person name="De Vries R.P."/>
            <person name="Sukno S.A."/>
            <person name="Thon M.R."/>
        </authorList>
    </citation>
    <scope>NUCLEOTIDE SEQUENCE</scope>
    <source>
        <strain evidence="3">CBS 102054</strain>
    </source>
</reference>
<comment type="caution">
    <text evidence="3">The sequence shown here is derived from an EMBL/GenBank/DDBJ whole genome shotgun (WGS) entry which is preliminary data.</text>
</comment>
<feature type="non-terminal residue" evidence="3">
    <location>
        <position position="1"/>
    </location>
</feature>
<organism evidence="3 4">
    <name type="scientific">Colletotrichum phormii</name>
    <dbReference type="NCBI Taxonomy" id="359342"/>
    <lineage>
        <taxon>Eukaryota</taxon>
        <taxon>Fungi</taxon>
        <taxon>Dikarya</taxon>
        <taxon>Ascomycota</taxon>
        <taxon>Pezizomycotina</taxon>
        <taxon>Sordariomycetes</taxon>
        <taxon>Hypocreomycetidae</taxon>
        <taxon>Glomerellales</taxon>
        <taxon>Glomerellaceae</taxon>
        <taxon>Colletotrichum</taxon>
        <taxon>Colletotrichum acutatum species complex</taxon>
    </lineage>
</organism>
<dbReference type="RefSeq" id="XP_060437915.1">
    <property type="nucleotide sequence ID" value="XM_060582895.1"/>
</dbReference>
<proteinExistence type="predicted"/>
<dbReference type="Pfam" id="PF10528">
    <property type="entry name" value="GLEYA"/>
    <property type="match status" value="1"/>
</dbReference>
<name>A0AAI9ZCC9_9PEZI</name>
<dbReference type="InterPro" id="IPR037524">
    <property type="entry name" value="PA14/GLEYA"/>
</dbReference>
<dbReference type="PROSITE" id="PS51820">
    <property type="entry name" value="PA14"/>
    <property type="match status" value="1"/>
</dbReference>
<dbReference type="AlphaFoldDB" id="A0AAI9ZCC9"/>
<dbReference type="InterPro" id="IPR018871">
    <property type="entry name" value="GLEYA_adhesin_domain"/>
</dbReference>
<feature type="region of interest" description="Disordered" evidence="1">
    <location>
        <begin position="60"/>
        <end position="81"/>
    </location>
</feature>
<evidence type="ECO:0000313" key="4">
    <source>
        <dbReference type="Proteomes" id="UP001243989"/>
    </source>
</evidence>
<accession>A0AAI9ZCC9</accession>
<feature type="non-terminal residue" evidence="3">
    <location>
        <position position="228"/>
    </location>
</feature>
<dbReference type="EMBL" id="JAHMHQ010000041">
    <property type="protein sequence ID" value="KAK1621920.1"/>
    <property type="molecule type" value="Genomic_DNA"/>
</dbReference>
<sequence>SSVPSGACATPPVNCATSGLTLRAYANSVQVASGYGVSDGRSGVGPDYYLSQAPLAQGSTNSLGVPSKGSAGSTATPYNPQTPGSSATFQYYDGLTQTYGGITYNANNFTLVFTGYFRPDQTGTYTFCYAPNADNRDVLYLGSISAFPCGQPSKGATPRGATPLAQYWFAASGNTGCVSTNLVAGFFYPIRSVFGNWGTPSSLSLVFSGPGRTTNSSDISGLAYAESC</sequence>
<protein>
    <recommendedName>
        <fullName evidence="2">PA14 domain-containing protein</fullName>
    </recommendedName>
</protein>
<dbReference type="Proteomes" id="UP001243989">
    <property type="component" value="Unassembled WGS sequence"/>
</dbReference>
<dbReference type="GeneID" id="85467757"/>
<dbReference type="Gene3D" id="2.60.120.1560">
    <property type="match status" value="1"/>
</dbReference>
<evidence type="ECO:0000313" key="3">
    <source>
        <dbReference type="EMBL" id="KAK1621920.1"/>
    </source>
</evidence>